<proteinExistence type="predicted"/>
<dbReference type="EMBL" id="JAFBBK010000001">
    <property type="protein sequence ID" value="MBM7415158.1"/>
    <property type="molecule type" value="Genomic_DNA"/>
</dbReference>
<comment type="caution">
    <text evidence="1">The sequence shown here is derived from an EMBL/GenBank/DDBJ whole genome shotgun (WGS) entry which is preliminary data.</text>
</comment>
<evidence type="ECO:0000313" key="2">
    <source>
        <dbReference type="Proteomes" id="UP000703038"/>
    </source>
</evidence>
<dbReference type="RefSeq" id="WP_204868145.1">
    <property type="nucleotide sequence ID" value="NZ_JAFBBK010000001.1"/>
</dbReference>
<gene>
    <name evidence="1" type="ORF">JOE42_001891</name>
</gene>
<accession>A0ABS2KTD8</accession>
<organism evidence="1 2">
    <name type="scientific">Rhodococcoides corynebacterioides</name>
    <dbReference type="NCBI Taxonomy" id="53972"/>
    <lineage>
        <taxon>Bacteria</taxon>
        <taxon>Bacillati</taxon>
        <taxon>Actinomycetota</taxon>
        <taxon>Actinomycetes</taxon>
        <taxon>Mycobacteriales</taxon>
        <taxon>Nocardiaceae</taxon>
        <taxon>Rhodococcoides</taxon>
    </lineage>
</organism>
<dbReference type="Gene3D" id="3.30.530.20">
    <property type="match status" value="1"/>
</dbReference>
<sequence length="125" mass="13707">MSSVQVADQTFVAARAEDVAALVSDTRRWRAWFPGLTVTVQEDRAEKGVRWVVAGQLRGTMEVWLEPMLDGVVLHYFLHAEPADGAQVPSTHRRRVLAKQMSFEIKALLEAGRAAGEPPVPGLGS</sequence>
<evidence type="ECO:0008006" key="3">
    <source>
        <dbReference type="Google" id="ProtNLM"/>
    </source>
</evidence>
<keyword evidence="2" id="KW-1185">Reference proteome</keyword>
<dbReference type="Proteomes" id="UP000703038">
    <property type="component" value="Unassembled WGS sequence"/>
</dbReference>
<dbReference type="SUPFAM" id="SSF55961">
    <property type="entry name" value="Bet v1-like"/>
    <property type="match status" value="1"/>
</dbReference>
<name>A0ABS2KTD8_9NOCA</name>
<reference evidence="1 2" key="1">
    <citation type="submission" date="2021-01" db="EMBL/GenBank/DDBJ databases">
        <title>Genomics of switchgrass bacterial isolates.</title>
        <authorList>
            <person name="Shade A."/>
        </authorList>
    </citation>
    <scope>NUCLEOTIDE SEQUENCE [LARGE SCALE GENOMIC DNA]</scope>
    <source>
        <strain evidence="1 2">PvP111</strain>
    </source>
</reference>
<evidence type="ECO:0000313" key="1">
    <source>
        <dbReference type="EMBL" id="MBM7415158.1"/>
    </source>
</evidence>
<protein>
    <recommendedName>
        <fullName evidence="3">Polyketide cyclase / dehydrase and lipid transport</fullName>
    </recommendedName>
</protein>
<dbReference type="InterPro" id="IPR023393">
    <property type="entry name" value="START-like_dom_sf"/>
</dbReference>